<dbReference type="InterPro" id="IPR028945">
    <property type="entry name" value="Get1"/>
</dbReference>
<dbReference type="GO" id="GO:0005789">
    <property type="term" value="C:endoplasmic reticulum membrane"/>
    <property type="evidence" value="ECO:0007669"/>
    <property type="project" value="UniProtKB-SubCell"/>
</dbReference>
<comment type="similarity">
    <text evidence="2 9">Belongs to the WRB/GET1 family.</text>
</comment>
<evidence type="ECO:0000256" key="7">
    <source>
        <dbReference type="ARBA" id="ARBA00023054"/>
    </source>
</evidence>
<gene>
    <name evidence="9" type="primary">GET1</name>
    <name evidence="11" type="ORF">JX265_005038</name>
</gene>
<dbReference type="Pfam" id="PF04420">
    <property type="entry name" value="CHD5"/>
    <property type="match status" value="2"/>
</dbReference>
<accession>A0A9Q0ARJ9</accession>
<evidence type="ECO:0000256" key="1">
    <source>
        <dbReference type="ARBA" id="ARBA00004477"/>
    </source>
</evidence>
<organism evidence="11 12">
    <name type="scientific">Neoarthrinium moseri</name>
    <dbReference type="NCBI Taxonomy" id="1658444"/>
    <lineage>
        <taxon>Eukaryota</taxon>
        <taxon>Fungi</taxon>
        <taxon>Dikarya</taxon>
        <taxon>Ascomycota</taxon>
        <taxon>Pezizomycotina</taxon>
        <taxon>Sordariomycetes</taxon>
        <taxon>Xylariomycetidae</taxon>
        <taxon>Amphisphaeriales</taxon>
        <taxon>Apiosporaceae</taxon>
        <taxon>Neoarthrinium</taxon>
    </lineage>
</organism>
<feature type="signal peptide" evidence="10">
    <location>
        <begin position="1"/>
        <end position="20"/>
    </location>
</feature>
<evidence type="ECO:0000256" key="9">
    <source>
        <dbReference type="HAMAP-Rule" id="MF_03113"/>
    </source>
</evidence>
<feature type="topological domain" description="Lumenal" evidence="9">
    <location>
        <begin position="1"/>
        <end position="4"/>
    </location>
</feature>
<evidence type="ECO:0000313" key="11">
    <source>
        <dbReference type="EMBL" id="KAI1873416.1"/>
    </source>
</evidence>
<dbReference type="AlphaFoldDB" id="A0A9Q0ARJ9"/>
<dbReference type="GO" id="GO:0043495">
    <property type="term" value="F:protein-membrane adaptor activity"/>
    <property type="evidence" value="ECO:0007669"/>
    <property type="project" value="TreeGrafter"/>
</dbReference>
<feature type="chain" id="PRO_5040106203" description="Guided entry of tail-anchored proteins 1" evidence="10">
    <location>
        <begin position="21"/>
        <end position="240"/>
    </location>
</feature>
<reference evidence="11" key="1">
    <citation type="submission" date="2021-03" db="EMBL/GenBank/DDBJ databases">
        <title>Revisited historic fungal species revealed as producer of novel bioactive compounds through whole genome sequencing and comparative genomics.</title>
        <authorList>
            <person name="Vignolle G.A."/>
            <person name="Hochenegger N."/>
            <person name="Mach R.L."/>
            <person name="Mach-Aigner A.R."/>
            <person name="Javad Rahimi M."/>
            <person name="Salim K.A."/>
            <person name="Chan C.M."/>
            <person name="Lim L.B.L."/>
            <person name="Cai F."/>
            <person name="Druzhinina I.S."/>
            <person name="U'Ren J.M."/>
            <person name="Derntl C."/>
        </authorList>
    </citation>
    <scope>NUCLEOTIDE SEQUENCE</scope>
    <source>
        <strain evidence="11">TUCIM 5799</strain>
    </source>
</reference>
<evidence type="ECO:0000256" key="10">
    <source>
        <dbReference type="SAM" id="SignalP"/>
    </source>
</evidence>
<dbReference type="InterPro" id="IPR027538">
    <property type="entry name" value="Get1_fungi"/>
</dbReference>
<keyword evidence="5 9" id="KW-0256">Endoplasmic reticulum</keyword>
<name>A0A9Q0ARJ9_9PEZI</name>
<feature type="topological domain" description="Cytoplasmic" evidence="9">
    <location>
        <begin position="201"/>
        <end position="240"/>
    </location>
</feature>
<dbReference type="Proteomes" id="UP000829685">
    <property type="component" value="Unassembled WGS sequence"/>
</dbReference>
<sequence>MPALLLVVFLVELAVHLVNTIGASSINNLLWTLYLMLPTETSKNSRQRQKLQSEYLKVRRDLNATSSQDEFAKWAKLRRQHDKLMEQLEKMSTSGGRSKELVFVHEEGRDARFADQVPTETSHDATKTKFDSTVGVVRWSLTRGLKIVLPLWYSRQPMFWLPKGWFPYYVEWILSFPRAPLGSISIVSWQMACTGVIMLVSDTITAVLGLILGARLQAREKPVKAAAPKEEGKAQAKKDS</sequence>
<dbReference type="PANTHER" id="PTHR42650:SF1">
    <property type="entry name" value="GUIDED ENTRY OF TAIL-ANCHORED PROTEINS FACTOR 1"/>
    <property type="match status" value="1"/>
</dbReference>
<comment type="subcellular location">
    <subcellularLocation>
        <location evidence="1">Endoplasmic reticulum membrane</location>
        <topology evidence="1">Multi-pass membrane protein</topology>
    </subcellularLocation>
</comment>
<keyword evidence="7" id="KW-0175">Coiled coil</keyword>
<dbReference type="EMBL" id="JAFIMR010000010">
    <property type="protein sequence ID" value="KAI1873416.1"/>
    <property type="molecule type" value="Genomic_DNA"/>
</dbReference>
<evidence type="ECO:0000256" key="8">
    <source>
        <dbReference type="ARBA" id="ARBA00023136"/>
    </source>
</evidence>
<keyword evidence="8 9" id="KW-0472">Membrane</keyword>
<dbReference type="HAMAP" id="MF_03113">
    <property type="entry name" value="Get1"/>
    <property type="match status" value="1"/>
</dbReference>
<keyword evidence="12" id="KW-1185">Reference proteome</keyword>
<evidence type="ECO:0000256" key="2">
    <source>
        <dbReference type="ARBA" id="ARBA00010799"/>
    </source>
</evidence>
<comment type="caution">
    <text evidence="9">Lacks conserved residue(s) required for the propagation of feature annotation.</text>
</comment>
<comment type="caution">
    <text evidence="11">The sequence shown here is derived from an EMBL/GenBank/DDBJ whole genome shotgun (WGS) entry which is preliminary data.</text>
</comment>
<keyword evidence="4 9" id="KW-0812">Transmembrane</keyword>
<keyword evidence="6 9" id="KW-1133">Transmembrane helix</keyword>
<protein>
    <recommendedName>
        <fullName evidence="13">Guided entry of tail-anchored proteins 1</fullName>
    </recommendedName>
</protein>
<evidence type="ECO:0000256" key="3">
    <source>
        <dbReference type="ARBA" id="ARBA00022448"/>
    </source>
</evidence>
<dbReference type="PANTHER" id="PTHR42650">
    <property type="entry name" value="TAIL-ANCHORED PROTEIN INSERTION RECEPTOR WRB"/>
    <property type="match status" value="1"/>
</dbReference>
<evidence type="ECO:0000313" key="12">
    <source>
        <dbReference type="Proteomes" id="UP000829685"/>
    </source>
</evidence>
<dbReference type="GO" id="GO:0043529">
    <property type="term" value="C:GET complex"/>
    <property type="evidence" value="ECO:0007669"/>
    <property type="project" value="InterPro"/>
</dbReference>
<evidence type="ECO:0000256" key="4">
    <source>
        <dbReference type="ARBA" id="ARBA00022692"/>
    </source>
</evidence>
<evidence type="ECO:0008006" key="13">
    <source>
        <dbReference type="Google" id="ProtNLM"/>
    </source>
</evidence>
<dbReference type="Gene3D" id="1.10.287.660">
    <property type="entry name" value="Helix hairpin bin"/>
    <property type="match status" value="1"/>
</dbReference>
<proteinExistence type="inferred from homology"/>
<evidence type="ECO:0000256" key="5">
    <source>
        <dbReference type="ARBA" id="ARBA00022824"/>
    </source>
</evidence>
<evidence type="ECO:0000256" key="6">
    <source>
        <dbReference type="ARBA" id="ARBA00022989"/>
    </source>
</evidence>
<dbReference type="InterPro" id="IPR029012">
    <property type="entry name" value="Helix_hairpin_bin_sf"/>
</dbReference>
<keyword evidence="10" id="KW-0732">Signal</keyword>
<dbReference type="GO" id="GO:0071816">
    <property type="term" value="P:tail-anchored membrane protein insertion into ER membrane"/>
    <property type="evidence" value="ECO:0007669"/>
    <property type="project" value="InterPro"/>
</dbReference>
<dbReference type="FunFam" id="1.10.287.660:FF:000006">
    <property type="entry name" value="Protein GET1"/>
    <property type="match status" value="1"/>
</dbReference>
<keyword evidence="3 9" id="KW-0813">Transport</keyword>